<dbReference type="GO" id="GO:0003887">
    <property type="term" value="F:DNA-directed DNA polymerase activity"/>
    <property type="evidence" value="ECO:0007669"/>
    <property type="project" value="UniProtKB-KW"/>
</dbReference>
<dbReference type="Gene3D" id="3.40.50.300">
    <property type="entry name" value="P-loop containing nucleotide triphosphate hydrolases"/>
    <property type="match status" value="1"/>
</dbReference>
<evidence type="ECO:0000259" key="8">
    <source>
        <dbReference type="Pfam" id="PF21694"/>
    </source>
</evidence>
<name>A0A955LB12_9BACT</name>
<dbReference type="InterPro" id="IPR005790">
    <property type="entry name" value="DNA_polIII_delta"/>
</dbReference>
<dbReference type="NCBIfam" id="TIGR01128">
    <property type="entry name" value="holA"/>
    <property type="match status" value="1"/>
</dbReference>
<evidence type="ECO:0000256" key="6">
    <source>
        <dbReference type="ARBA" id="ARBA00034754"/>
    </source>
</evidence>
<keyword evidence="3" id="KW-0548">Nucleotidyltransferase</keyword>
<reference evidence="9" key="2">
    <citation type="journal article" date="2021" name="Microbiome">
        <title>Successional dynamics and alternative stable states in a saline activated sludge microbial community over 9 years.</title>
        <authorList>
            <person name="Wang Y."/>
            <person name="Ye J."/>
            <person name="Ju F."/>
            <person name="Liu L."/>
            <person name="Boyd J.A."/>
            <person name="Deng Y."/>
            <person name="Parks D.H."/>
            <person name="Jiang X."/>
            <person name="Yin X."/>
            <person name="Woodcroft B.J."/>
            <person name="Tyson G.W."/>
            <person name="Hugenholtz P."/>
            <person name="Polz M.F."/>
            <person name="Zhang T."/>
        </authorList>
    </citation>
    <scope>NUCLEOTIDE SEQUENCE</scope>
    <source>
        <strain evidence="9">HKST-UBA09</strain>
    </source>
</reference>
<protein>
    <recommendedName>
        <fullName evidence="1">DNA-directed DNA polymerase</fullName>
        <ecNumber evidence="1">2.7.7.7</ecNumber>
    </recommendedName>
</protein>
<dbReference type="GO" id="GO:0006261">
    <property type="term" value="P:DNA-templated DNA replication"/>
    <property type="evidence" value="ECO:0007669"/>
    <property type="project" value="TreeGrafter"/>
</dbReference>
<evidence type="ECO:0000256" key="1">
    <source>
        <dbReference type="ARBA" id="ARBA00012417"/>
    </source>
</evidence>
<evidence type="ECO:0000256" key="7">
    <source>
        <dbReference type="ARBA" id="ARBA00049244"/>
    </source>
</evidence>
<dbReference type="InterPro" id="IPR048466">
    <property type="entry name" value="DNA_pol3_delta-like_C"/>
</dbReference>
<dbReference type="Pfam" id="PF21694">
    <property type="entry name" value="DNA_pol3_delta_C"/>
    <property type="match status" value="1"/>
</dbReference>
<dbReference type="SUPFAM" id="SSF48019">
    <property type="entry name" value="post-AAA+ oligomerization domain-like"/>
    <property type="match status" value="1"/>
</dbReference>
<dbReference type="SUPFAM" id="SSF52540">
    <property type="entry name" value="P-loop containing nucleoside triphosphate hydrolases"/>
    <property type="match status" value="1"/>
</dbReference>
<dbReference type="EC" id="2.7.7.7" evidence="1"/>
<keyword evidence="4" id="KW-0235">DNA replication</keyword>
<organism evidence="9 10">
    <name type="scientific">Candidatus Dojkabacteria bacterium</name>
    <dbReference type="NCBI Taxonomy" id="2099670"/>
    <lineage>
        <taxon>Bacteria</taxon>
        <taxon>Candidatus Dojkabacteria</taxon>
    </lineage>
</organism>
<accession>A0A955LB12</accession>
<dbReference type="Gene3D" id="1.20.272.10">
    <property type="match status" value="1"/>
</dbReference>
<gene>
    <name evidence="9" type="ORF">KC669_02320</name>
</gene>
<comment type="catalytic activity">
    <reaction evidence="7">
        <text>DNA(n) + a 2'-deoxyribonucleoside 5'-triphosphate = DNA(n+1) + diphosphate</text>
        <dbReference type="Rhea" id="RHEA:22508"/>
        <dbReference type="Rhea" id="RHEA-COMP:17339"/>
        <dbReference type="Rhea" id="RHEA-COMP:17340"/>
        <dbReference type="ChEBI" id="CHEBI:33019"/>
        <dbReference type="ChEBI" id="CHEBI:61560"/>
        <dbReference type="ChEBI" id="CHEBI:173112"/>
        <dbReference type="EC" id="2.7.7.7"/>
    </reaction>
</comment>
<feature type="domain" description="DNA polymerase III delta subunit-like C-terminal" evidence="8">
    <location>
        <begin position="193"/>
        <end position="305"/>
    </location>
</feature>
<reference evidence="9" key="1">
    <citation type="submission" date="2020-04" db="EMBL/GenBank/DDBJ databases">
        <authorList>
            <person name="Zhang T."/>
        </authorList>
    </citation>
    <scope>NUCLEOTIDE SEQUENCE</scope>
    <source>
        <strain evidence="9">HKST-UBA09</strain>
    </source>
</reference>
<comment type="similarity">
    <text evidence="6">Belongs to the DNA polymerase HolA subunit family.</text>
</comment>
<dbReference type="PANTHER" id="PTHR34388">
    <property type="entry name" value="DNA POLYMERASE III SUBUNIT DELTA"/>
    <property type="match status" value="1"/>
</dbReference>
<keyword evidence="2" id="KW-0808">Transferase</keyword>
<dbReference type="InterPro" id="IPR027417">
    <property type="entry name" value="P-loop_NTPase"/>
</dbReference>
<dbReference type="AlphaFoldDB" id="A0A955LB12"/>
<evidence type="ECO:0000256" key="2">
    <source>
        <dbReference type="ARBA" id="ARBA00022679"/>
    </source>
</evidence>
<evidence type="ECO:0000256" key="4">
    <source>
        <dbReference type="ARBA" id="ARBA00022705"/>
    </source>
</evidence>
<dbReference type="PANTHER" id="PTHR34388:SF1">
    <property type="entry name" value="DNA POLYMERASE III SUBUNIT DELTA"/>
    <property type="match status" value="1"/>
</dbReference>
<comment type="caution">
    <text evidence="9">The sequence shown here is derived from an EMBL/GenBank/DDBJ whole genome shotgun (WGS) entry which is preliminary data.</text>
</comment>
<dbReference type="EMBL" id="JAGQLF010000020">
    <property type="protein sequence ID" value="MCA9386849.1"/>
    <property type="molecule type" value="Genomic_DNA"/>
</dbReference>
<dbReference type="GO" id="GO:0003677">
    <property type="term" value="F:DNA binding"/>
    <property type="evidence" value="ECO:0007669"/>
    <property type="project" value="InterPro"/>
</dbReference>
<evidence type="ECO:0000313" key="9">
    <source>
        <dbReference type="EMBL" id="MCA9386849.1"/>
    </source>
</evidence>
<sequence>MIRVFCGDDTYESFISATSKLKEVSKNGKINIETIHGDEITDIGQIFSKVEGIGLFNETSILFIKRFFEKNDVTDQFIENFEKLDQFEIIIWLDKHLDQKKKLAKLLKKEKRQFLYTEQKSWQIEKWTNQLLNKYNIKLPQELVIQLVALSENNKWLIRSEILKFQKFAEKNNKSKLSIDEFENIIGLSAIGNIWSFLDSFGEKNLKKVLKESEVLLRYNDVSQYLIAMLNRELQILMDVKIIQNRGDDLKTLKLHPFVLQKSLKKATNFTINELQKLVDGLMHLDLRIKKGDINSATGIKLYLYGLEGKYYF</sequence>
<proteinExistence type="inferred from homology"/>
<keyword evidence="5" id="KW-0239">DNA-directed DNA polymerase</keyword>
<dbReference type="InterPro" id="IPR008921">
    <property type="entry name" value="DNA_pol3_clamp-load_cplx_C"/>
</dbReference>
<evidence type="ECO:0000256" key="5">
    <source>
        <dbReference type="ARBA" id="ARBA00022932"/>
    </source>
</evidence>
<dbReference type="Proteomes" id="UP000714915">
    <property type="component" value="Unassembled WGS sequence"/>
</dbReference>
<dbReference type="GO" id="GO:0009360">
    <property type="term" value="C:DNA polymerase III complex"/>
    <property type="evidence" value="ECO:0007669"/>
    <property type="project" value="TreeGrafter"/>
</dbReference>
<evidence type="ECO:0000256" key="3">
    <source>
        <dbReference type="ARBA" id="ARBA00022695"/>
    </source>
</evidence>
<evidence type="ECO:0000313" key="10">
    <source>
        <dbReference type="Proteomes" id="UP000714915"/>
    </source>
</evidence>